<dbReference type="CDD" id="cd02440">
    <property type="entry name" value="AdoMet_MTases"/>
    <property type="match status" value="1"/>
</dbReference>
<dbReference type="InterPro" id="IPR029063">
    <property type="entry name" value="SAM-dependent_MTases_sf"/>
</dbReference>
<sequence>MRVISGNAKGRPLKAVPGMGTRPTTDKVKEAIFSMIGPYFDGGHVLDLFAGTGGLSIEALSRGMDRAVLTDIDKKSIDTIRQNLQATGFADQAEVYRNDALRALKALMKREAKFDLVFLDPPYRLKVVQELIEQLDQGHMLNPLATIVVEHDAEDVYQDPIGRLQWIRRAEYGDTAVTIYKNTSQDES</sequence>
<keyword evidence="5" id="KW-1185">Reference proteome</keyword>
<keyword evidence="2 4" id="KW-0808">Transferase</keyword>
<evidence type="ECO:0000256" key="1">
    <source>
        <dbReference type="ARBA" id="ARBA00022603"/>
    </source>
</evidence>
<proteinExistence type="predicted"/>
<dbReference type="InterPro" id="IPR004398">
    <property type="entry name" value="RNA_MeTrfase_RsmD"/>
</dbReference>
<gene>
    <name evidence="4" type="primary">rsmD</name>
    <name evidence="4" type="ORF">ACFQ4B_34080</name>
</gene>
<evidence type="ECO:0000313" key="5">
    <source>
        <dbReference type="Proteomes" id="UP001597180"/>
    </source>
</evidence>
<accession>A0ABW3V044</accession>
<dbReference type="InterPro" id="IPR002052">
    <property type="entry name" value="DNA_methylase_N6_adenine_CS"/>
</dbReference>
<organism evidence="4 5">
    <name type="scientific">Paenibacillus vulneris</name>
    <dbReference type="NCBI Taxonomy" id="1133364"/>
    <lineage>
        <taxon>Bacteria</taxon>
        <taxon>Bacillati</taxon>
        <taxon>Bacillota</taxon>
        <taxon>Bacilli</taxon>
        <taxon>Bacillales</taxon>
        <taxon>Paenibacillaceae</taxon>
        <taxon>Paenibacillus</taxon>
    </lineage>
</organism>
<dbReference type="GO" id="GO:0052913">
    <property type="term" value="F:16S rRNA (guanine(966)-N(2))-methyltransferase activity"/>
    <property type="evidence" value="ECO:0007669"/>
    <property type="project" value="UniProtKB-EC"/>
</dbReference>
<dbReference type="NCBIfam" id="TIGR00095">
    <property type="entry name" value="16S rRNA (guanine(966)-N(2))-methyltransferase RsmD"/>
    <property type="match status" value="1"/>
</dbReference>
<dbReference type="Pfam" id="PF03602">
    <property type="entry name" value="Cons_hypoth95"/>
    <property type="match status" value="1"/>
</dbReference>
<dbReference type="PANTHER" id="PTHR43542">
    <property type="entry name" value="METHYLTRANSFERASE"/>
    <property type="match status" value="1"/>
</dbReference>
<comment type="caution">
    <text evidence="4">The sequence shown here is derived from an EMBL/GenBank/DDBJ whole genome shotgun (WGS) entry which is preliminary data.</text>
</comment>
<dbReference type="PIRSF" id="PIRSF004553">
    <property type="entry name" value="CHP00095"/>
    <property type="match status" value="1"/>
</dbReference>
<dbReference type="SUPFAM" id="SSF53335">
    <property type="entry name" value="S-adenosyl-L-methionine-dependent methyltransferases"/>
    <property type="match status" value="1"/>
</dbReference>
<evidence type="ECO:0000256" key="2">
    <source>
        <dbReference type="ARBA" id="ARBA00022679"/>
    </source>
</evidence>
<evidence type="ECO:0000256" key="3">
    <source>
        <dbReference type="SAM" id="MobiDB-lite"/>
    </source>
</evidence>
<keyword evidence="1 4" id="KW-0489">Methyltransferase</keyword>
<dbReference type="EMBL" id="JBHTLU010000056">
    <property type="protein sequence ID" value="MFD1225120.1"/>
    <property type="molecule type" value="Genomic_DNA"/>
</dbReference>
<protein>
    <submittedName>
        <fullName evidence="4">16S rRNA (Guanine(966)-N(2))-methyltransferase RsmD</fullName>
        <ecNumber evidence="4">2.1.1.171</ecNumber>
    </submittedName>
</protein>
<dbReference type="EC" id="2.1.1.171" evidence="4"/>
<dbReference type="Proteomes" id="UP001597180">
    <property type="component" value="Unassembled WGS sequence"/>
</dbReference>
<dbReference type="PROSITE" id="PS00092">
    <property type="entry name" value="N6_MTASE"/>
    <property type="match status" value="1"/>
</dbReference>
<dbReference type="RefSeq" id="WP_345593239.1">
    <property type="nucleotide sequence ID" value="NZ_BAABJG010000044.1"/>
</dbReference>
<dbReference type="Gene3D" id="3.40.50.150">
    <property type="entry name" value="Vaccinia Virus protein VP39"/>
    <property type="match status" value="1"/>
</dbReference>
<evidence type="ECO:0000313" key="4">
    <source>
        <dbReference type="EMBL" id="MFD1225120.1"/>
    </source>
</evidence>
<feature type="region of interest" description="Disordered" evidence="3">
    <location>
        <begin position="1"/>
        <end position="21"/>
    </location>
</feature>
<dbReference type="PANTHER" id="PTHR43542:SF1">
    <property type="entry name" value="METHYLTRANSFERASE"/>
    <property type="match status" value="1"/>
</dbReference>
<reference evidence="5" key="1">
    <citation type="journal article" date="2019" name="Int. J. Syst. Evol. Microbiol.">
        <title>The Global Catalogue of Microorganisms (GCM) 10K type strain sequencing project: providing services to taxonomists for standard genome sequencing and annotation.</title>
        <authorList>
            <consortium name="The Broad Institute Genomics Platform"/>
            <consortium name="The Broad Institute Genome Sequencing Center for Infectious Disease"/>
            <person name="Wu L."/>
            <person name="Ma J."/>
        </authorList>
    </citation>
    <scope>NUCLEOTIDE SEQUENCE [LARGE SCALE GENOMIC DNA]</scope>
    <source>
        <strain evidence="5">CCUG 53270</strain>
    </source>
</reference>
<name>A0ABW3V044_9BACL</name>